<dbReference type="GO" id="GO:0005524">
    <property type="term" value="F:ATP binding"/>
    <property type="evidence" value="ECO:0007669"/>
    <property type="project" value="UniProtKB-KW"/>
</dbReference>
<dbReference type="GO" id="GO:0000155">
    <property type="term" value="F:phosphorelay sensor kinase activity"/>
    <property type="evidence" value="ECO:0007669"/>
    <property type="project" value="InterPro"/>
</dbReference>
<dbReference type="OrthoDB" id="613787at2"/>
<keyword evidence="3" id="KW-0597">Phosphoprotein</keyword>
<dbReference type="EC" id="2.7.13.3" evidence="2"/>
<dbReference type="AlphaFoldDB" id="A0A6N4SSF7"/>
<dbReference type="InterPro" id="IPR005467">
    <property type="entry name" value="His_kinase_dom"/>
</dbReference>
<keyword evidence="10" id="KW-0812">Transmembrane</keyword>
<dbReference type="PANTHER" id="PTHR43065:SF46">
    <property type="entry name" value="C4-DICARBOXYLATE TRANSPORT SENSOR PROTEIN DCTB"/>
    <property type="match status" value="1"/>
</dbReference>
<dbReference type="InterPro" id="IPR011622">
    <property type="entry name" value="7TMR_DISM_rcpt_extracell_dom2"/>
</dbReference>
<feature type="transmembrane region" description="Helical" evidence="10">
    <location>
        <begin position="212"/>
        <end position="235"/>
    </location>
</feature>
<keyword evidence="10" id="KW-0472">Membrane</keyword>
<feature type="transmembrane region" description="Helical" evidence="10">
    <location>
        <begin position="330"/>
        <end position="349"/>
    </location>
</feature>
<dbReference type="Gene3D" id="2.60.40.2380">
    <property type="match status" value="1"/>
</dbReference>
<evidence type="ECO:0000256" key="5">
    <source>
        <dbReference type="ARBA" id="ARBA00022741"/>
    </source>
</evidence>
<dbReference type="InterPro" id="IPR004358">
    <property type="entry name" value="Sig_transdc_His_kin-like_C"/>
</dbReference>
<feature type="transmembrane region" description="Helical" evidence="10">
    <location>
        <begin position="299"/>
        <end position="323"/>
    </location>
</feature>
<feature type="transmembrane region" description="Helical" evidence="10">
    <location>
        <begin position="181"/>
        <end position="200"/>
    </location>
</feature>
<dbReference type="Gene3D" id="1.10.287.130">
    <property type="match status" value="1"/>
</dbReference>
<evidence type="ECO:0000256" key="7">
    <source>
        <dbReference type="ARBA" id="ARBA00022840"/>
    </source>
</evidence>
<gene>
    <name evidence="12" type="primary">atoS</name>
    <name evidence="12" type="ordered locus">CHU_1988</name>
</gene>
<feature type="transmembrane region" description="Helical" evidence="10">
    <location>
        <begin position="241"/>
        <end position="261"/>
    </location>
</feature>
<dbReference type="PRINTS" id="PR00344">
    <property type="entry name" value="BCTRLSENSOR"/>
</dbReference>
<dbReference type="InterPro" id="IPR003594">
    <property type="entry name" value="HATPase_dom"/>
</dbReference>
<evidence type="ECO:0000256" key="9">
    <source>
        <dbReference type="SAM" id="Coils"/>
    </source>
</evidence>
<dbReference type="Gene3D" id="3.30.565.10">
    <property type="entry name" value="Histidine kinase-like ATPase, C-terminal domain"/>
    <property type="match status" value="1"/>
</dbReference>
<reference evidence="12 13" key="1">
    <citation type="journal article" date="2007" name="Appl. Environ. Microbiol.">
        <title>Genome sequence of the cellulolytic gliding bacterium Cytophaga hutchinsonii.</title>
        <authorList>
            <person name="Xie G."/>
            <person name="Bruce D.C."/>
            <person name="Challacombe J.F."/>
            <person name="Chertkov O."/>
            <person name="Detter J.C."/>
            <person name="Gilna P."/>
            <person name="Han C.S."/>
            <person name="Lucas S."/>
            <person name="Misra M."/>
            <person name="Myers G.L."/>
            <person name="Richardson P."/>
            <person name="Tapia R."/>
            <person name="Thayer N."/>
            <person name="Thompson L.S."/>
            <person name="Brettin T.S."/>
            <person name="Henrissat B."/>
            <person name="Wilson D.B."/>
            <person name="McBride M.J."/>
        </authorList>
    </citation>
    <scope>NUCLEOTIDE SEQUENCE [LARGE SCALE GENOMIC DNA]</scope>
    <source>
        <strain evidence="13">ATCC 33406 / DSM 1761 / CIP 103989 / NBRC 15051 / NCIMB 9469 / D465</strain>
    </source>
</reference>
<keyword evidence="7" id="KW-0067">ATP-binding</keyword>
<keyword evidence="9" id="KW-0175">Coiled coil</keyword>
<dbReference type="InterPro" id="IPR003661">
    <property type="entry name" value="HisK_dim/P_dom"/>
</dbReference>
<dbReference type="CDD" id="cd00082">
    <property type="entry name" value="HisKA"/>
    <property type="match status" value="1"/>
</dbReference>
<sequence length="715" mass="80567">MKKNVFFVLVLFLTFCSYSKTIIYQQHSGNIPIGGYSEIFTDPGNTHTIQDVIKTGQFVAANSSTPNLGISPNAFWVKFTIQNQSDADKLLLEYDLPFIDEISVYEVDKDKNEVTGVHTSGDKYNFSNREYDYQNYIFSIAIKKNEIKDIYLFIKSGEQIVLPIMLGSTKSILQANHTKDIIFGIYSGIILVMLFYNLFIYSTLKDSIYLKYVVYITGIGMAQASLMGYSFQYLWPESPLMANQSVYLFSCLASIGALEFVKPFLQIKKHAPLLYKISFLFTFAYILTAILSLTGYFNISYFLVLTNAAWICIYMLLVGIVILKKRYKPALFFLIAWSPMLIGIIISVLKDINLLPANNFTNYTMPAGSALEVILLSFALADRINILKKEKEASQAKVLDALLQNELIIKNQNALLEKKVEERTKELIETNQELSATIADLKQTQTQLVSSEKMASLGQLTAGIAHQINNPINFVVSNVKPLKKDIEDIYELIQKYDNIDPVSSFQNKITEINSFKDEIDYAYLKKEIGSLLKGIEDGAERTADIIQGLTVFSRTDENILKRADITEGINSSVTLLNTQFSESGIELIKNIEPLPLIECFPGKLNQVFMNILNNAVFSIKEHKERKENGQLIITAHADNYTVYISFKDNGMGMPDYVKAKVFEPFYSTKEAGKGAGLGMSIALSIIKDHMGSIKFHTEYGKGSEFIVTLPINYTK</sequence>
<evidence type="ECO:0000259" key="11">
    <source>
        <dbReference type="PROSITE" id="PS50109"/>
    </source>
</evidence>
<dbReference type="EMBL" id="CP000383">
    <property type="protein sequence ID" value="ABG59254.1"/>
    <property type="molecule type" value="Genomic_DNA"/>
</dbReference>
<evidence type="ECO:0000313" key="13">
    <source>
        <dbReference type="Proteomes" id="UP000001822"/>
    </source>
</evidence>
<accession>A0A6N4SSF7</accession>
<feature type="coiled-coil region" evidence="9">
    <location>
        <begin position="413"/>
        <end position="444"/>
    </location>
</feature>
<evidence type="ECO:0000256" key="10">
    <source>
        <dbReference type="SAM" id="Phobius"/>
    </source>
</evidence>
<dbReference type="Pfam" id="PF07696">
    <property type="entry name" value="7TMR-DISMED2"/>
    <property type="match status" value="1"/>
</dbReference>
<dbReference type="InterPro" id="IPR036097">
    <property type="entry name" value="HisK_dim/P_sf"/>
</dbReference>
<dbReference type="Pfam" id="PF02518">
    <property type="entry name" value="HATPase_c"/>
    <property type="match status" value="1"/>
</dbReference>
<proteinExistence type="predicted"/>
<evidence type="ECO:0000256" key="3">
    <source>
        <dbReference type="ARBA" id="ARBA00022553"/>
    </source>
</evidence>
<keyword evidence="10" id="KW-1133">Transmembrane helix</keyword>
<dbReference type="SMART" id="SM00387">
    <property type="entry name" value="HATPase_c"/>
    <property type="match status" value="1"/>
</dbReference>
<keyword evidence="8" id="KW-0902">Two-component regulatory system</keyword>
<dbReference type="Proteomes" id="UP000001822">
    <property type="component" value="Chromosome"/>
</dbReference>
<keyword evidence="5" id="KW-0547">Nucleotide-binding</keyword>
<evidence type="ECO:0000256" key="6">
    <source>
        <dbReference type="ARBA" id="ARBA00022777"/>
    </source>
</evidence>
<dbReference type="PANTHER" id="PTHR43065">
    <property type="entry name" value="SENSOR HISTIDINE KINASE"/>
    <property type="match status" value="1"/>
</dbReference>
<feature type="domain" description="Histidine kinase" evidence="11">
    <location>
        <begin position="463"/>
        <end position="713"/>
    </location>
</feature>
<dbReference type="SUPFAM" id="SSF55874">
    <property type="entry name" value="ATPase domain of HSP90 chaperone/DNA topoisomerase II/histidine kinase"/>
    <property type="match status" value="1"/>
</dbReference>
<evidence type="ECO:0000256" key="8">
    <source>
        <dbReference type="ARBA" id="ARBA00023012"/>
    </source>
</evidence>
<name>A0A6N4SSF7_CYTH3</name>
<dbReference type="Pfam" id="PF07695">
    <property type="entry name" value="7TMR-DISM_7TM"/>
    <property type="match status" value="1"/>
</dbReference>
<comment type="catalytic activity">
    <reaction evidence="1">
        <text>ATP + protein L-histidine = ADP + protein N-phospho-L-histidine.</text>
        <dbReference type="EC" id="2.7.13.3"/>
    </reaction>
</comment>
<organism evidence="12 13">
    <name type="scientific">Cytophaga hutchinsonii (strain ATCC 33406 / DSM 1761 / CIP 103989 / NBRC 15051 / NCIMB 9469 / D465)</name>
    <dbReference type="NCBI Taxonomy" id="269798"/>
    <lineage>
        <taxon>Bacteria</taxon>
        <taxon>Pseudomonadati</taxon>
        <taxon>Bacteroidota</taxon>
        <taxon>Cytophagia</taxon>
        <taxon>Cytophagales</taxon>
        <taxon>Cytophagaceae</taxon>
        <taxon>Cytophaga</taxon>
    </lineage>
</organism>
<evidence type="ECO:0000313" key="12">
    <source>
        <dbReference type="EMBL" id="ABG59254.1"/>
    </source>
</evidence>
<keyword evidence="4 12" id="KW-0808">Transferase</keyword>
<evidence type="ECO:0000256" key="1">
    <source>
        <dbReference type="ARBA" id="ARBA00000085"/>
    </source>
</evidence>
<dbReference type="PROSITE" id="PS50109">
    <property type="entry name" value="HIS_KIN"/>
    <property type="match status" value="1"/>
</dbReference>
<feature type="transmembrane region" description="Helical" evidence="10">
    <location>
        <begin position="273"/>
        <end position="293"/>
    </location>
</feature>
<dbReference type="InterPro" id="IPR011623">
    <property type="entry name" value="7TMR_DISM_rcpt_extracell_dom1"/>
</dbReference>
<evidence type="ECO:0000256" key="2">
    <source>
        <dbReference type="ARBA" id="ARBA00012438"/>
    </source>
</evidence>
<dbReference type="SUPFAM" id="SSF47384">
    <property type="entry name" value="Homodimeric domain of signal transducing histidine kinase"/>
    <property type="match status" value="1"/>
</dbReference>
<keyword evidence="13" id="KW-1185">Reference proteome</keyword>
<dbReference type="KEGG" id="chu:CHU_1988"/>
<keyword evidence="6" id="KW-0418">Kinase</keyword>
<dbReference type="RefSeq" id="WP_011585371.1">
    <property type="nucleotide sequence ID" value="NC_008255.1"/>
</dbReference>
<dbReference type="InterPro" id="IPR036890">
    <property type="entry name" value="HATPase_C_sf"/>
</dbReference>
<protein>
    <recommendedName>
        <fullName evidence="2">histidine kinase</fullName>
        <ecNumber evidence="2">2.7.13.3</ecNumber>
    </recommendedName>
</protein>
<evidence type="ECO:0000256" key="4">
    <source>
        <dbReference type="ARBA" id="ARBA00022679"/>
    </source>
</evidence>